<evidence type="ECO:0000313" key="2">
    <source>
        <dbReference type="Proteomes" id="UP001164539"/>
    </source>
</evidence>
<reference evidence="1 2" key="1">
    <citation type="journal article" date="2023" name="Science">
        <title>Complex scaffold remodeling in plant triterpene biosynthesis.</title>
        <authorList>
            <person name="De La Pena R."/>
            <person name="Hodgson H."/>
            <person name="Liu J.C."/>
            <person name="Stephenson M.J."/>
            <person name="Martin A.C."/>
            <person name="Owen C."/>
            <person name="Harkess A."/>
            <person name="Leebens-Mack J."/>
            <person name="Jimenez L.E."/>
            <person name="Osbourn A."/>
            <person name="Sattely E.S."/>
        </authorList>
    </citation>
    <scope>NUCLEOTIDE SEQUENCE [LARGE SCALE GENOMIC DNA]</scope>
    <source>
        <strain evidence="2">cv. JPN11</strain>
        <tissue evidence="1">Leaf</tissue>
    </source>
</reference>
<protein>
    <submittedName>
        <fullName evidence="1">Protein MCM10-like</fullName>
    </submittedName>
</protein>
<accession>A0ACC1XX57</accession>
<organism evidence="1 2">
    <name type="scientific">Melia azedarach</name>
    <name type="common">Chinaberry tree</name>
    <dbReference type="NCBI Taxonomy" id="155640"/>
    <lineage>
        <taxon>Eukaryota</taxon>
        <taxon>Viridiplantae</taxon>
        <taxon>Streptophyta</taxon>
        <taxon>Embryophyta</taxon>
        <taxon>Tracheophyta</taxon>
        <taxon>Spermatophyta</taxon>
        <taxon>Magnoliopsida</taxon>
        <taxon>eudicotyledons</taxon>
        <taxon>Gunneridae</taxon>
        <taxon>Pentapetalae</taxon>
        <taxon>rosids</taxon>
        <taxon>malvids</taxon>
        <taxon>Sapindales</taxon>
        <taxon>Meliaceae</taxon>
        <taxon>Melia</taxon>
    </lineage>
</organism>
<dbReference type="EMBL" id="CM051399">
    <property type="protein sequence ID" value="KAJ4715989.1"/>
    <property type="molecule type" value="Genomic_DNA"/>
</dbReference>
<comment type="caution">
    <text evidence="1">The sequence shown here is derived from an EMBL/GenBank/DDBJ whole genome shotgun (WGS) entry which is preliminary data.</text>
</comment>
<evidence type="ECO:0000313" key="1">
    <source>
        <dbReference type="EMBL" id="KAJ4715989.1"/>
    </source>
</evidence>
<dbReference type="Proteomes" id="UP001164539">
    <property type="component" value="Chromosome 6"/>
</dbReference>
<name>A0ACC1XX57_MELAZ</name>
<sequence>MPSHQEDLDLLLSLQDKVLETPPGSPSKLRSSSPGYLSDDESPRQRGQVDMSAFRDVVQDCLDYEPKPVQKTIKQKLSKNLNDPEVEKFSGLRIRNQVLTPTELSERFSEIRFVRLSTIKNLLAGDTLSGCWVTVGVLTEKGHPKTSSIGQNYCIWKIGCLDENNTSVFLFGNAYQQNWKEPAGTVFALFNCSVRKDTTGPGFSLSVTAANQILKMGTSVDYGVCKGKRKDGMACTAVINKRKGIHCSYHKSKESDRVFTTRAELKGGNLRTAFRGPLKSEGIYLVDPLTDKSNLKNPKQPVKVLSVEGLKKALSNAGKVTTNSRSQGIRFLTEMAGKMDPKTVNKETIMLGQKISNLEKRKASTVKPDPSRVINRQPDTKRKKTEQGQASIDKTKLRTGKMIELDIVSSDEEI</sequence>
<gene>
    <name evidence="1" type="ORF">OWV82_011068</name>
</gene>
<proteinExistence type="predicted"/>
<keyword evidence="2" id="KW-1185">Reference proteome</keyword>